<sequence>MAPDILTLNLNISGSLAPRNTIQDSFERREFQGAWTHRPVCRTYRLFHGLSYSVQSPGYQGTRYLVLIQGICTRSLYCALGVTVHGG</sequence>
<dbReference type="EMBL" id="WNYA01019647">
    <property type="protein sequence ID" value="KAG8538630.1"/>
    <property type="molecule type" value="Genomic_DNA"/>
</dbReference>
<keyword evidence="2" id="KW-1185">Reference proteome</keyword>
<accession>A0AAV6YS75</accession>
<dbReference type="Proteomes" id="UP000824782">
    <property type="component" value="Unassembled WGS sequence"/>
</dbReference>
<organism evidence="1 2">
    <name type="scientific">Engystomops pustulosus</name>
    <name type="common">Tungara frog</name>
    <name type="synonym">Physalaemus pustulosus</name>
    <dbReference type="NCBI Taxonomy" id="76066"/>
    <lineage>
        <taxon>Eukaryota</taxon>
        <taxon>Metazoa</taxon>
        <taxon>Chordata</taxon>
        <taxon>Craniata</taxon>
        <taxon>Vertebrata</taxon>
        <taxon>Euteleostomi</taxon>
        <taxon>Amphibia</taxon>
        <taxon>Batrachia</taxon>
        <taxon>Anura</taxon>
        <taxon>Neobatrachia</taxon>
        <taxon>Hyloidea</taxon>
        <taxon>Leptodactylidae</taxon>
        <taxon>Leiuperinae</taxon>
        <taxon>Engystomops</taxon>
    </lineage>
</organism>
<dbReference type="AlphaFoldDB" id="A0AAV6YS75"/>
<reference evidence="1" key="1">
    <citation type="thesis" date="2020" institute="ProQuest LLC" country="789 East Eisenhower Parkway, Ann Arbor, MI, USA">
        <title>Comparative Genomics and Chromosome Evolution.</title>
        <authorList>
            <person name="Mudd A.B."/>
        </authorList>
    </citation>
    <scope>NUCLEOTIDE SEQUENCE</scope>
    <source>
        <strain evidence="1">237g6f4</strain>
        <tissue evidence="1">Blood</tissue>
    </source>
</reference>
<evidence type="ECO:0000313" key="1">
    <source>
        <dbReference type="EMBL" id="KAG8538630.1"/>
    </source>
</evidence>
<comment type="caution">
    <text evidence="1">The sequence shown here is derived from an EMBL/GenBank/DDBJ whole genome shotgun (WGS) entry which is preliminary data.</text>
</comment>
<gene>
    <name evidence="1" type="ORF">GDO81_022310</name>
</gene>
<name>A0AAV6YS75_ENGPU</name>
<proteinExistence type="predicted"/>
<protein>
    <submittedName>
        <fullName evidence="1">Uncharacterized protein</fullName>
    </submittedName>
</protein>
<evidence type="ECO:0000313" key="2">
    <source>
        <dbReference type="Proteomes" id="UP000824782"/>
    </source>
</evidence>